<sequence>MDGDRRRLLAGLVVGTLLLLSGVAPYPVFGSPYQTGEPAPYLHQAVADDQGDFGNLVELYGFDPEDATSVDELSPTGQLAVERTIASGPDGDGWYRYELPVCRDVMVVCDSVREPPAEFQYGEAAPDDVFTIIEADGQRYLFQTGVQEGTGLSDGFGDQPTSTYVWLFGLLPLGAIVIATNAIAQQTGNNRVPTVLTAGGAGLLVVGLAVPYLSVAGVVSYDVIAHPLLVGVVGATLAAIGGLVWQTIQYTGAIET</sequence>
<keyword evidence="1" id="KW-0472">Membrane</keyword>
<keyword evidence="1" id="KW-1133">Transmembrane helix</keyword>
<dbReference type="RefSeq" id="WP_256395585.1">
    <property type="nucleotide sequence ID" value="NZ_JANHDJ010000002.1"/>
</dbReference>
<keyword evidence="1" id="KW-0812">Transmembrane</keyword>
<protein>
    <submittedName>
        <fullName evidence="2">Uncharacterized protein</fullName>
    </submittedName>
</protein>
<proteinExistence type="predicted"/>
<evidence type="ECO:0000313" key="2">
    <source>
        <dbReference type="EMBL" id="MFD1642039.1"/>
    </source>
</evidence>
<accession>A0ABD6D6Z6</accession>
<gene>
    <name evidence="2" type="ORF">ACFSBW_09160</name>
</gene>
<keyword evidence="3" id="KW-1185">Reference proteome</keyword>
<evidence type="ECO:0000256" key="1">
    <source>
        <dbReference type="SAM" id="Phobius"/>
    </source>
</evidence>
<feature type="transmembrane region" description="Helical" evidence="1">
    <location>
        <begin position="224"/>
        <end position="245"/>
    </location>
</feature>
<evidence type="ECO:0000313" key="3">
    <source>
        <dbReference type="Proteomes" id="UP001597052"/>
    </source>
</evidence>
<feature type="transmembrane region" description="Helical" evidence="1">
    <location>
        <begin position="164"/>
        <end position="183"/>
    </location>
</feature>
<reference evidence="2 3" key="1">
    <citation type="journal article" date="2019" name="Int. J. Syst. Evol. Microbiol.">
        <title>The Global Catalogue of Microorganisms (GCM) 10K type strain sequencing project: providing services to taxonomists for standard genome sequencing and annotation.</title>
        <authorList>
            <consortium name="The Broad Institute Genomics Platform"/>
            <consortium name="The Broad Institute Genome Sequencing Center for Infectious Disease"/>
            <person name="Wu L."/>
            <person name="Ma J."/>
        </authorList>
    </citation>
    <scope>NUCLEOTIDE SEQUENCE [LARGE SCALE GENOMIC DNA]</scope>
    <source>
        <strain evidence="2 3">CGMCC 1.10593</strain>
    </source>
</reference>
<dbReference type="AlphaFoldDB" id="A0ABD6D6Z6"/>
<dbReference type="EMBL" id="JBHUDM010000002">
    <property type="protein sequence ID" value="MFD1642039.1"/>
    <property type="molecule type" value="Genomic_DNA"/>
</dbReference>
<feature type="transmembrane region" description="Helical" evidence="1">
    <location>
        <begin position="195"/>
        <end position="218"/>
    </location>
</feature>
<comment type="caution">
    <text evidence="2">The sequence shown here is derived from an EMBL/GenBank/DDBJ whole genome shotgun (WGS) entry which is preliminary data.</text>
</comment>
<dbReference type="Proteomes" id="UP001597052">
    <property type="component" value="Unassembled WGS sequence"/>
</dbReference>
<name>A0ABD6D6Z6_9EURY</name>
<organism evidence="2 3">
    <name type="scientific">Halohasta litorea</name>
    <dbReference type="NCBI Taxonomy" id="869891"/>
    <lineage>
        <taxon>Archaea</taxon>
        <taxon>Methanobacteriati</taxon>
        <taxon>Methanobacteriota</taxon>
        <taxon>Stenosarchaea group</taxon>
        <taxon>Halobacteria</taxon>
        <taxon>Halobacteriales</taxon>
        <taxon>Haloferacaceae</taxon>
        <taxon>Halohasta</taxon>
    </lineage>
</organism>